<keyword evidence="2" id="KW-0732">Signal</keyword>
<feature type="domain" description="EGF-like" evidence="3">
    <location>
        <begin position="132"/>
        <end position="163"/>
    </location>
</feature>
<feature type="domain" description="EGF-like" evidence="3">
    <location>
        <begin position="198"/>
        <end position="232"/>
    </location>
</feature>
<dbReference type="PANTHER" id="PTHR24047">
    <property type="entry name" value="FI01909P-RELATED"/>
    <property type="match status" value="1"/>
</dbReference>
<feature type="domain" description="EGF-like" evidence="3">
    <location>
        <begin position="165"/>
        <end position="196"/>
    </location>
</feature>
<gene>
    <name evidence="4" type="ORF">B5V51_9027</name>
</gene>
<evidence type="ECO:0000256" key="1">
    <source>
        <dbReference type="SAM" id="MobiDB-lite"/>
    </source>
</evidence>
<evidence type="ECO:0000313" key="4">
    <source>
        <dbReference type="EMBL" id="PCG65547.1"/>
    </source>
</evidence>
<name>A0A2A4J065_HELVI</name>
<feature type="compositionally biased region" description="Polar residues" evidence="1">
    <location>
        <begin position="536"/>
        <end position="569"/>
    </location>
</feature>
<feature type="chain" id="PRO_5013150381" description="EGF-like domain-containing protein" evidence="2">
    <location>
        <begin position="16"/>
        <end position="720"/>
    </location>
</feature>
<comment type="caution">
    <text evidence="4">The sequence shown here is derived from an EMBL/GenBank/DDBJ whole genome shotgun (WGS) entry which is preliminary data.</text>
</comment>
<feature type="domain" description="EGF-like" evidence="3">
    <location>
        <begin position="234"/>
        <end position="264"/>
    </location>
</feature>
<feature type="compositionally biased region" description="Polar residues" evidence="1">
    <location>
        <begin position="453"/>
        <end position="463"/>
    </location>
</feature>
<dbReference type="InterPro" id="IPR000742">
    <property type="entry name" value="EGF"/>
</dbReference>
<reference evidence="4" key="1">
    <citation type="submission" date="2017-09" db="EMBL/GenBank/DDBJ databases">
        <title>Contemporary evolution of a Lepidopteran species, Heliothis virescens, in response to modern agricultural practices.</title>
        <authorList>
            <person name="Fritz M.L."/>
            <person name="Deyonke A.M."/>
            <person name="Papanicolaou A."/>
            <person name="Micinski S."/>
            <person name="Westbrook J."/>
            <person name="Gould F."/>
        </authorList>
    </citation>
    <scope>NUCLEOTIDE SEQUENCE [LARGE SCALE GENOMIC DNA]</scope>
    <source>
        <strain evidence="4">HvINT-</strain>
        <tissue evidence="4">Whole body</tissue>
    </source>
</reference>
<feature type="compositionally biased region" description="Low complexity" evidence="1">
    <location>
        <begin position="577"/>
        <end position="602"/>
    </location>
</feature>
<feature type="compositionally biased region" description="Low complexity" evidence="1">
    <location>
        <begin position="464"/>
        <end position="484"/>
    </location>
</feature>
<dbReference type="EMBL" id="NWSH01004038">
    <property type="protein sequence ID" value="PCG65547.1"/>
    <property type="molecule type" value="Genomic_DNA"/>
</dbReference>
<dbReference type="SMART" id="SM00181">
    <property type="entry name" value="EGF"/>
    <property type="match status" value="6"/>
</dbReference>
<feature type="region of interest" description="Disordered" evidence="1">
    <location>
        <begin position="288"/>
        <end position="602"/>
    </location>
</feature>
<evidence type="ECO:0000256" key="2">
    <source>
        <dbReference type="SAM" id="SignalP"/>
    </source>
</evidence>
<feature type="compositionally biased region" description="Low complexity" evidence="1">
    <location>
        <begin position="312"/>
        <end position="434"/>
    </location>
</feature>
<organism evidence="4">
    <name type="scientific">Heliothis virescens</name>
    <name type="common">Tobacco budworm moth</name>
    <dbReference type="NCBI Taxonomy" id="7102"/>
    <lineage>
        <taxon>Eukaryota</taxon>
        <taxon>Metazoa</taxon>
        <taxon>Ecdysozoa</taxon>
        <taxon>Arthropoda</taxon>
        <taxon>Hexapoda</taxon>
        <taxon>Insecta</taxon>
        <taxon>Pterygota</taxon>
        <taxon>Neoptera</taxon>
        <taxon>Endopterygota</taxon>
        <taxon>Lepidoptera</taxon>
        <taxon>Glossata</taxon>
        <taxon>Ditrysia</taxon>
        <taxon>Noctuoidea</taxon>
        <taxon>Noctuidae</taxon>
        <taxon>Heliothinae</taxon>
        <taxon>Heliothis</taxon>
    </lineage>
</organism>
<feature type="signal peptide" evidence="2">
    <location>
        <begin position="1"/>
        <end position="15"/>
    </location>
</feature>
<dbReference type="PANTHER" id="PTHR24047:SF32">
    <property type="entry name" value="FI01909P-RELATED"/>
    <property type="match status" value="1"/>
</dbReference>
<sequence length="720" mass="78905">MRVLILALALSCAYATPQYTKTAGVKGGYSGRGYQYHGGENLVSNYSSTQTHGGYGGYSSNGGYGGYTRTNMSQPTNYEKGVCYIEVPTATLVRDPSHVPAGNGSRPDLSRIRSCCSGYIRNIHNYRICDPVCNQDCVNGLCTEPNTCTCFPDHVKNLGGFCVATCPIGCQNGHCAGGECICKDGYRLDSESKFCVPYCREQCGGVGGGNCTAPNTCECKPGYRSTPEGGCKPACDRCKDGQCVAPNDCRCSPGYTKNQYGDCIPQCSRACTPPNQCIAPNVCDNPSNPTTTTTRSPYAQHTINNTNIPYGQNSQYPNYPGNQQPYYPGQQQPSYPGQQPYYPGQQNNYPGYQQPSQPGQQPSQPGQQPSQPGQQPSQPGQQPSQPGQQPSQPGQQPNYPGYQQPNHPGNQPSSYPGQQPYYPGSQQPNQPGYQEINTHMFPHNNYPGYPYPDNQTGKPNGTQPSNYPGSQYNSSSQQPSYPGQRPTYTPDGQIIYVNIPGSQPHLNPDSQHVSPNQRPSPNSQSPNSSQPLPNSGTNYPSSQYYPGSQHYPEQQSNYPGYQQPNQRPTNAEPYYPNSQYYPGSQQNYPYNQNYQPQYPSQSQGSEYQYIYPTNQMSAMALLCSQPCINGTCVGRDMCACNTGYVPIDGDTSRCEPHCTGCSNGVCVSPYVCHCNQGYYKDFSVKGRTSCVRRIRRSVDTPALNIRDLLVFEIPEEEMVE</sequence>
<dbReference type="AlphaFoldDB" id="A0A2A4J065"/>
<protein>
    <recommendedName>
        <fullName evidence="3">EGF-like domain-containing protein</fullName>
    </recommendedName>
</protein>
<proteinExistence type="predicted"/>
<feature type="domain" description="EGF-like" evidence="3">
    <location>
        <begin position="657"/>
        <end position="691"/>
    </location>
</feature>
<feature type="compositionally biased region" description="Low complexity" evidence="1">
    <location>
        <begin position="514"/>
        <end position="535"/>
    </location>
</feature>
<feature type="domain" description="EGF-like" evidence="3">
    <location>
        <begin position="622"/>
        <end position="655"/>
    </location>
</feature>
<dbReference type="Gene3D" id="2.10.25.10">
    <property type="entry name" value="Laminin"/>
    <property type="match status" value="5"/>
</dbReference>
<evidence type="ECO:0000259" key="3">
    <source>
        <dbReference type="SMART" id="SM00181"/>
    </source>
</evidence>
<dbReference type="InterPro" id="IPR053255">
    <property type="entry name" value="EGF-like_domain"/>
</dbReference>
<feature type="compositionally biased region" description="Polar residues" evidence="1">
    <location>
        <begin position="288"/>
        <end position="311"/>
    </location>
</feature>
<feature type="compositionally biased region" description="Polar residues" evidence="1">
    <location>
        <begin position="500"/>
        <end position="513"/>
    </location>
</feature>
<accession>A0A2A4J065</accession>